<evidence type="ECO:0000313" key="2">
    <source>
        <dbReference type="Proteomes" id="UP001489719"/>
    </source>
</evidence>
<sequence length="88" mass="9720">MVVRDEHILGHESAGVVVAVHPSVTSLTVGRRQSRPRGRHSLLQVRDLSSRPLQWLRKCAVQVNASRPRIPAAVRPAGWCHKIGSMSL</sequence>
<proteinExistence type="predicted"/>
<comment type="caution">
    <text evidence="1">The sequence shown here is derived from an EMBL/GenBank/DDBJ whole genome shotgun (WGS) entry which is preliminary data.</text>
</comment>
<protein>
    <submittedName>
        <fullName evidence="1">Uncharacterized protein</fullName>
    </submittedName>
</protein>
<reference evidence="2" key="1">
    <citation type="journal article" date="2024" name="Front. Bioeng. Biotechnol.">
        <title>Genome-scale model development and genomic sequencing of the oleaginous clade Lipomyces.</title>
        <authorList>
            <person name="Czajka J.J."/>
            <person name="Han Y."/>
            <person name="Kim J."/>
            <person name="Mondo S.J."/>
            <person name="Hofstad B.A."/>
            <person name="Robles A."/>
            <person name="Haridas S."/>
            <person name="Riley R."/>
            <person name="LaButti K."/>
            <person name="Pangilinan J."/>
            <person name="Andreopoulos W."/>
            <person name="Lipzen A."/>
            <person name="Yan J."/>
            <person name="Wang M."/>
            <person name="Ng V."/>
            <person name="Grigoriev I.V."/>
            <person name="Spatafora J.W."/>
            <person name="Magnuson J.K."/>
            <person name="Baker S.E."/>
            <person name="Pomraning K.R."/>
        </authorList>
    </citation>
    <scope>NUCLEOTIDE SEQUENCE [LARGE SCALE GENOMIC DNA]</scope>
    <source>
        <strain evidence="2">CBS 10300</strain>
    </source>
</reference>
<accession>A0ACC3TDC0</accession>
<organism evidence="1 2">
    <name type="scientific">Lipomyces orientalis</name>
    <dbReference type="NCBI Taxonomy" id="1233043"/>
    <lineage>
        <taxon>Eukaryota</taxon>
        <taxon>Fungi</taxon>
        <taxon>Dikarya</taxon>
        <taxon>Ascomycota</taxon>
        <taxon>Saccharomycotina</taxon>
        <taxon>Lipomycetes</taxon>
        <taxon>Lipomycetales</taxon>
        <taxon>Lipomycetaceae</taxon>
        <taxon>Lipomyces</taxon>
    </lineage>
</organism>
<evidence type="ECO:0000313" key="1">
    <source>
        <dbReference type="EMBL" id="KAK9318771.1"/>
    </source>
</evidence>
<dbReference type="Proteomes" id="UP001489719">
    <property type="component" value="Unassembled WGS sequence"/>
</dbReference>
<gene>
    <name evidence="1" type="ORF">V1517DRAFT_334656</name>
</gene>
<name>A0ACC3TDC0_9ASCO</name>
<dbReference type="EMBL" id="MU970322">
    <property type="protein sequence ID" value="KAK9318771.1"/>
    <property type="molecule type" value="Genomic_DNA"/>
</dbReference>
<keyword evidence="2" id="KW-1185">Reference proteome</keyword>